<evidence type="ECO:0000256" key="5">
    <source>
        <dbReference type="ARBA" id="ARBA00055615"/>
    </source>
</evidence>
<evidence type="ECO:0000256" key="3">
    <source>
        <dbReference type="ARBA" id="ARBA00023242"/>
    </source>
</evidence>
<keyword evidence="14" id="KW-1185">Reference proteome</keyword>
<dbReference type="CDD" id="cd01925">
    <property type="entry name" value="cyclophilin_CeCYP16-like"/>
    <property type="match status" value="1"/>
</dbReference>
<dbReference type="AlphaFoldDB" id="A0A8H7UTA2"/>
<organism evidence="13 14">
    <name type="scientific">Mucor plumbeus</name>
    <dbReference type="NCBI Taxonomy" id="97098"/>
    <lineage>
        <taxon>Eukaryota</taxon>
        <taxon>Fungi</taxon>
        <taxon>Fungi incertae sedis</taxon>
        <taxon>Mucoromycota</taxon>
        <taxon>Mucoromycotina</taxon>
        <taxon>Mucoromycetes</taxon>
        <taxon>Mucorales</taxon>
        <taxon>Mucorineae</taxon>
        <taxon>Mucoraceae</taxon>
        <taxon>Mucor</taxon>
    </lineage>
</organism>
<reference evidence="13" key="1">
    <citation type="submission" date="2020-12" db="EMBL/GenBank/DDBJ databases">
        <title>Metabolic potential, ecology and presence of endohyphal bacteria is reflected in genomic diversity of Mucoromycotina.</title>
        <authorList>
            <person name="Muszewska A."/>
            <person name="Okrasinska A."/>
            <person name="Steczkiewicz K."/>
            <person name="Drgas O."/>
            <person name="Orlowska M."/>
            <person name="Perlinska-Lenart U."/>
            <person name="Aleksandrzak-Piekarczyk T."/>
            <person name="Szatraj K."/>
            <person name="Zielenkiewicz U."/>
            <person name="Pilsyk S."/>
            <person name="Malc E."/>
            <person name="Mieczkowski P."/>
            <person name="Kruszewska J.S."/>
            <person name="Biernat P."/>
            <person name="Pawlowska J."/>
        </authorList>
    </citation>
    <scope>NUCLEOTIDE SEQUENCE</scope>
    <source>
        <strain evidence="13">CBS 226.32</strain>
    </source>
</reference>
<comment type="subcellular location">
    <subcellularLocation>
        <location evidence="2">Nucleus</location>
    </subcellularLocation>
</comment>
<evidence type="ECO:0000256" key="4">
    <source>
        <dbReference type="ARBA" id="ARBA00038509"/>
    </source>
</evidence>
<sequence>MSNIYALEPHTNAKVILHTTSGDIELELWGKEAPRATRNFIQLCLEGYYDNTIFHRIIPDFLVQGGDPTGTGQGGESIYDDGFPDEFHSRLRFNRRGLVGLANTGQDDNGSQFFITLDRADELTKKHTLFGRVAGDTLFNVMKMTELEVDNNERPLYPPKIKSAEVVLNPFDDILPRISAQEKKMAKILEKKKLEAEQEKKKKKGAKKQLNLLSFGEEAAELEPPAEQSKKPKMKSSYDFMENAVPTPAELLEEISKPVIDEKANEKKPSMQEKLKEKVQQMEEKKKQADALKKKEEAKEVTKAPVETTTSTIEKLKQDIRNISKVSVEEEAPVQKKEKKKSLVALEREKYAAKQKKNKKKTDKEDDSDVFNRLMAFREKISSAKPDNTPTSKKEQKICQLHDIPNCESCFDAAMLQNDDVTDEGWISHQLNFDKDLKGKDLMQRKETVDDYVVIDPRDREAKAKQEEFDRRKSTKSKIVPAFRNSERDRDRDRDRDDRKRRYNDDDRYGSSNRRRYNDDKNDRSRYHDDKNDRSRYHDDRRK</sequence>
<protein>
    <recommendedName>
        <fullName evidence="7">Peptidyl-prolyl isomerase CWC27</fullName>
    </recommendedName>
    <alternativeName>
        <fullName evidence="6">Peptidyl-prolyl isomerase cwc27</fullName>
    </alternativeName>
    <alternativeName>
        <fullName evidence="8 9">Rotamase CWC27</fullName>
    </alternativeName>
</protein>
<name>A0A8H7UTA2_9FUNG</name>
<dbReference type="PROSITE" id="PS00170">
    <property type="entry name" value="CSA_PPIASE_1"/>
    <property type="match status" value="1"/>
</dbReference>
<evidence type="ECO:0000256" key="7">
    <source>
        <dbReference type="ARBA" id="ARBA00071024"/>
    </source>
</evidence>
<dbReference type="PANTHER" id="PTHR45625:SF6">
    <property type="entry name" value="SPLICEOSOME-ASSOCIATED PROTEIN CWC27 HOMOLOG"/>
    <property type="match status" value="1"/>
</dbReference>
<dbReference type="FunFam" id="2.40.100.10:FF:000007">
    <property type="entry name" value="Peptidyl-prolyl cis-trans isomerase CWC27 homolog"/>
    <property type="match status" value="1"/>
</dbReference>
<evidence type="ECO:0000256" key="8">
    <source>
        <dbReference type="ARBA" id="ARBA00082698"/>
    </source>
</evidence>
<dbReference type="SUPFAM" id="SSF50891">
    <property type="entry name" value="Cyclophilin-like"/>
    <property type="match status" value="1"/>
</dbReference>
<keyword evidence="10" id="KW-0175">Coiled coil</keyword>
<feature type="compositionally biased region" description="Basic and acidic residues" evidence="11">
    <location>
        <begin position="485"/>
        <end position="509"/>
    </location>
</feature>
<feature type="region of interest" description="Disordered" evidence="11">
    <location>
        <begin position="282"/>
        <end position="309"/>
    </location>
</feature>
<dbReference type="GO" id="GO:0003755">
    <property type="term" value="F:peptidyl-prolyl cis-trans isomerase activity"/>
    <property type="evidence" value="ECO:0007669"/>
    <property type="project" value="UniProtKB-EC"/>
</dbReference>
<accession>A0A8H7UTA2</accession>
<feature type="compositionally biased region" description="Basic and acidic residues" evidence="11">
    <location>
        <begin position="516"/>
        <end position="543"/>
    </location>
</feature>
<evidence type="ECO:0000256" key="10">
    <source>
        <dbReference type="SAM" id="Coils"/>
    </source>
</evidence>
<evidence type="ECO:0000256" key="6">
    <source>
        <dbReference type="ARBA" id="ARBA00067721"/>
    </source>
</evidence>
<evidence type="ECO:0000256" key="2">
    <source>
        <dbReference type="ARBA" id="ARBA00004123"/>
    </source>
</evidence>
<evidence type="ECO:0000313" key="14">
    <source>
        <dbReference type="Proteomes" id="UP000650833"/>
    </source>
</evidence>
<dbReference type="PRINTS" id="PR00153">
    <property type="entry name" value="CSAPPISMRASE"/>
</dbReference>
<dbReference type="EMBL" id="JAEPRC010001081">
    <property type="protein sequence ID" value="KAG2190044.1"/>
    <property type="molecule type" value="Genomic_DNA"/>
</dbReference>
<feature type="coiled-coil region" evidence="10">
    <location>
        <begin position="179"/>
        <end position="209"/>
    </location>
</feature>
<dbReference type="InterPro" id="IPR044666">
    <property type="entry name" value="Cyclophilin_A-like"/>
</dbReference>
<comment type="function">
    <text evidence="5">PPIases accelerate the folding of proteins. It catalyzes the cis-trans isomerization of proline imidic peptide bonds in oligopeptides. Involved in pre-mRNA splicing.</text>
</comment>
<feature type="region of interest" description="Disordered" evidence="11">
    <location>
        <begin position="456"/>
        <end position="543"/>
    </location>
</feature>
<feature type="region of interest" description="Disordered" evidence="11">
    <location>
        <begin position="327"/>
        <end position="369"/>
    </location>
</feature>
<evidence type="ECO:0000256" key="1">
    <source>
        <dbReference type="ARBA" id="ARBA00000971"/>
    </source>
</evidence>
<proteinExistence type="inferred from homology"/>
<feature type="compositionally biased region" description="Basic and acidic residues" evidence="11">
    <location>
        <begin position="456"/>
        <end position="472"/>
    </location>
</feature>
<dbReference type="InterPro" id="IPR002130">
    <property type="entry name" value="Cyclophilin-type_PPIase_dom"/>
</dbReference>
<dbReference type="GO" id="GO:0006457">
    <property type="term" value="P:protein folding"/>
    <property type="evidence" value="ECO:0007669"/>
    <property type="project" value="InterPro"/>
</dbReference>
<feature type="compositionally biased region" description="Basic and acidic residues" evidence="11">
    <location>
        <begin position="282"/>
        <end position="302"/>
    </location>
</feature>
<dbReference type="PANTHER" id="PTHR45625">
    <property type="entry name" value="PEPTIDYL-PROLYL CIS-TRANS ISOMERASE-RELATED"/>
    <property type="match status" value="1"/>
</dbReference>
<dbReference type="Proteomes" id="UP000650833">
    <property type="component" value="Unassembled WGS sequence"/>
</dbReference>
<gene>
    <name evidence="13" type="ORF">INT46_004252</name>
</gene>
<keyword evidence="3" id="KW-0539">Nucleus</keyword>
<evidence type="ECO:0000256" key="9">
    <source>
        <dbReference type="ARBA" id="ARBA00083804"/>
    </source>
</evidence>
<evidence type="ECO:0000259" key="12">
    <source>
        <dbReference type="PROSITE" id="PS50072"/>
    </source>
</evidence>
<dbReference type="GO" id="GO:0071013">
    <property type="term" value="C:catalytic step 2 spliceosome"/>
    <property type="evidence" value="ECO:0007669"/>
    <property type="project" value="TreeGrafter"/>
</dbReference>
<evidence type="ECO:0000313" key="13">
    <source>
        <dbReference type="EMBL" id="KAG2190044.1"/>
    </source>
</evidence>
<dbReference type="OrthoDB" id="442970at2759"/>
<dbReference type="Pfam" id="PF00160">
    <property type="entry name" value="Pro_isomerase"/>
    <property type="match status" value="1"/>
</dbReference>
<comment type="similarity">
    <text evidence="4">Belongs to the cyclophilin-type PPIase family. CWC27 subfamily.</text>
</comment>
<dbReference type="PROSITE" id="PS50072">
    <property type="entry name" value="CSA_PPIASE_2"/>
    <property type="match status" value="1"/>
</dbReference>
<dbReference type="InterPro" id="IPR029000">
    <property type="entry name" value="Cyclophilin-like_dom_sf"/>
</dbReference>
<evidence type="ECO:0000256" key="11">
    <source>
        <dbReference type="SAM" id="MobiDB-lite"/>
    </source>
</evidence>
<dbReference type="Gene3D" id="2.40.100.10">
    <property type="entry name" value="Cyclophilin-like"/>
    <property type="match status" value="1"/>
</dbReference>
<comment type="caution">
    <text evidence="13">The sequence shown here is derived from an EMBL/GenBank/DDBJ whole genome shotgun (WGS) entry which is preliminary data.</text>
</comment>
<comment type="catalytic activity">
    <reaction evidence="1">
        <text>[protein]-peptidylproline (omega=180) = [protein]-peptidylproline (omega=0)</text>
        <dbReference type="Rhea" id="RHEA:16237"/>
        <dbReference type="Rhea" id="RHEA-COMP:10747"/>
        <dbReference type="Rhea" id="RHEA-COMP:10748"/>
        <dbReference type="ChEBI" id="CHEBI:83833"/>
        <dbReference type="ChEBI" id="CHEBI:83834"/>
        <dbReference type="EC" id="5.2.1.8"/>
    </reaction>
</comment>
<feature type="domain" description="PPIase cyclophilin-type" evidence="12">
    <location>
        <begin position="18"/>
        <end position="166"/>
    </location>
</feature>
<dbReference type="InterPro" id="IPR020892">
    <property type="entry name" value="Cyclophilin-type_PPIase_CS"/>
</dbReference>